<keyword evidence="1" id="KW-0472">Membrane</keyword>
<protein>
    <submittedName>
        <fullName evidence="2">Uncharacterized protein</fullName>
    </submittedName>
</protein>
<feature type="transmembrane region" description="Helical" evidence="1">
    <location>
        <begin position="25"/>
        <end position="47"/>
    </location>
</feature>
<keyword evidence="1" id="KW-0812">Transmembrane</keyword>
<reference evidence="2" key="1">
    <citation type="journal article" date="2020" name="Nature">
        <title>Giant virus diversity and host interactions through global metagenomics.</title>
        <authorList>
            <person name="Schulz F."/>
            <person name="Roux S."/>
            <person name="Paez-Espino D."/>
            <person name="Jungbluth S."/>
            <person name="Walsh D.A."/>
            <person name="Denef V.J."/>
            <person name="McMahon K.D."/>
            <person name="Konstantinidis K.T."/>
            <person name="Eloe-Fadrosh E.A."/>
            <person name="Kyrpides N.C."/>
            <person name="Woyke T."/>
        </authorList>
    </citation>
    <scope>NUCLEOTIDE SEQUENCE</scope>
    <source>
        <strain evidence="2">GVMAG-M-3300025626-8</strain>
    </source>
</reference>
<dbReference type="EMBL" id="MN740286">
    <property type="protein sequence ID" value="QHT98050.1"/>
    <property type="molecule type" value="Genomic_DNA"/>
</dbReference>
<proteinExistence type="predicted"/>
<sequence>MSEYISVDGGNFTELHGQSSTTDKFIMMFNVYQFDFFVAFFGFYIVRYMFPNSILGNDQSVRTGLIVAFCYAIFGLIRSRLLDYKKELDIRSVGSSYY</sequence>
<keyword evidence="1" id="KW-1133">Transmembrane helix</keyword>
<feature type="transmembrane region" description="Helical" evidence="1">
    <location>
        <begin position="59"/>
        <end position="77"/>
    </location>
</feature>
<name>A0A6C0IZP5_9ZZZZ</name>
<accession>A0A6C0IZP5</accession>
<evidence type="ECO:0000313" key="2">
    <source>
        <dbReference type="EMBL" id="QHT98050.1"/>
    </source>
</evidence>
<organism evidence="2">
    <name type="scientific">viral metagenome</name>
    <dbReference type="NCBI Taxonomy" id="1070528"/>
    <lineage>
        <taxon>unclassified sequences</taxon>
        <taxon>metagenomes</taxon>
        <taxon>organismal metagenomes</taxon>
    </lineage>
</organism>
<evidence type="ECO:0000256" key="1">
    <source>
        <dbReference type="SAM" id="Phobius"/>
    </source>
</evidence>
<dbReference type="AlphaFoldDB" id="A0A6C0IZP5"/>